<accession>A0A378WBW0</accession>
<protein>
    <submittedName>
        <fullName evidence="3">Uncharacterized protein</fullName>
    </submittedName>
</protein>
<dbReference type="Proteomes" id="UP000254176">
    <property type="component" value="Unassembled WGS sequence"/>
</dbReference>
<dbReference type="RefSeq" id="WP_002256794.1">
    <property type="nucleotide sequence ID" value="NZ_CP020401.2"/>
</dbReference>
<gene>
    <name evidence="2" type="ORF">CIJ84_07130</name>
    <name evidence="3" type="ORF">NCTC8554_02146</name>
</gene>
<organism evidence="3 4">
    <name type="scientific">Neisseria meningitidis</name>
    <dbReference type="NCBI Taxonomy" id="487"/>
    <lineage>
        <taxon>Bacteria</taxon>
        <taxon>Pseudomonadati</taxon>
        <taxon>Pseudomonadota</taxon>
        <taxon>Betaproteobacteria</taxon>
        <taxon>Neisseriales</taxon>
        <taxon>Neisseriaceae</taxon>
        <taxon>Neisseria</taxon>
    </lineage>
</organism>
<evidence type="ECO:0000313" key="2">
    <source>
        <dbReference type="EMBL" id="RGB16150.1"/>
    </source>
</evidence>
<feature type="coiled-coil region" evidence="1">
    <location>
        <begin position="124"/>
        <end position="151"/>
    </location>
</feature>
<evidence type="ECO:0000313" key="5">
    <source>
        <dbReference type="Proteomes" id="UP000260504"/>
    </source>
</evidence>
<name>A0A378WBW0_NEIME</name>
<dbReference type="Proteomes" id="UP000260504">
    <property type="component" value="Unassembled WGS sequence"/>
</dbReference>
<sequence>MSNNLTLADVPDFSDWRLAPLWTLEQAALLWAGINPAFSTFEDIWKEHPRKQAWAKIALQAFLGGIVLKTLPVHELYLLDAGGWAYCDNQKTAIFRMNDIAPKDTTIMQDVLIGWTSEERVFSLRQTIQAEEQARREAAKAEAEKQEVRALPYCVIPEFETPEFETACLVVRDFWNRQAVGVAPPKAIIIQEFIKNTFKNITGVEPKEAAIRRIDSLTRPPLFKNQSKKQ</sequence>
<evidence type="ECO:0000256" key="1">
    <source>
        <dbReference type="SAM" id="Coils"/>
    </source>
</evidence>
<evidence type="ECO:0000313" key="3">
    <source>
        <dbReference type="EMBL" id="SUA30098.1"/>
    </source>
</evidence>
<dbReference type="AlphaFoldDB" id="A0A378WBW0"/>
<reference evidence="2 5" key="1">
    <citation type="submission" date="2017-08" db="EMBL/GenBank/DDBJ databases">
        <title>Meningococcal Conjunctivitis and Endemic Carriage at a Military Recruit Training Center.</title>
        <authorList>
            <person name="Bobb A.J."/>
            <person name="Galac M.R."/>
            <person name="Snesrud E."/>
            <person name="Clagett C.D."/>
        </authorList>
    </citation>
    <scope>NUCLEOTIDE SEQUENCE [LARGE SCALE GENOMIC DNA]</scope>
    <source>
        <strain evidence="2 5">MRSN431200</strain>
    </source>
</reference>
<keyword evidence="1" id="KW-0175">Coiled coil</keyword>
<reference evidence="3 4" key="2">
    <citation type="submission" date="2018-06" db="EMBL/GenBank/DDBJ databases">
        <authorList>
            <consortium name="Pathogen Informatics"/>
            <person name="Doyle S."/>
        </authorList>
    </citation>
    <scope>NUCLEOTIDE SEQUENCE [LARGE SCALE GENOMIC DNA]</scope>
    <source>
        <strain evidence="3 4">NCTC8554</strain>
    </source>
</reference>
<evidence type="ECO:0000313" key="4">
    <source>
        <dbReference type="Proteomes" id="UP000254176"/>
    </source>
</evidence>
<dbReference type="EMBL" id="UGRP01000002">
    <property type="protein sequence ID" value="SUA30098.1"/>
    <property type="molecule type" value="Genomic_DNA"/>
</dbReference>
<dbReference type="EMBL" id="NVYQ01000102">
    <property type="protein sequence ID" value="RGB16150.1"/>
    <property type="molecule type" value="Genomic_DNA"/>
</dbReference>
<proteinExistence type="predicted"/>